<keyword evidence="3" id="KW-1003">Cell membrane</keyword>
<comment type="similarity">
    <text evidence="2">Belongs to the MreD family.</text>
</comment>
<keyword evidence="4 8" id="KW-0812">Transmembrane</keyword>
<dbReference type="EMBL" id="FUXI01000006">
    <property type="protein sequence ID" value="SJZ55099.1"/>
    <property type="molecule type" value="Genomic_DNA"/>
</dbReference>
<dbReference type="GO" id="GO:0005886">
    <property type="term" value="C:plasma membrane"/>
    <property type="evidence" value="ECO:0007669"/>
    <property type="project" value="UniProtKB-SubCell"/>
</dbReference>
<feature type="transmembrane region" description="Helical" evidence="8">
    <location>
        <begin position="32"/>
        <end position="51"/>
    </location>
</feature>
<keyword evidence="7 8" id="KW-0472">Membrane</keyword>
<organism evidence="9 10">
    <name type="scientific">Pilibacter termitis</name>
    <dbReference type="NCBI Taxonomy" id="263852"/>
    <lineage>
        <taxon>Bacteria</taxon>
        <taxon>Bacillati</taxon>
        <taxon>Bacillota</taxon>
        <taxon>Bacilli</taxon>
        <taxon>Lactobacillales</taxon>
        <taxon>Enterococcaceae</taxon>
        <taxon>Pilibacter</taxon>
    </lineage>
</organism>
<dbReference type="AlphaFoldDB" id="A0A1T4LK34"/>
<dbReference type="RefSeq" id="WP_078806653.1">
    <property type="nucleotide sequence ID" value="NZ_FUXI01000006.1"/>
</dbReference>
<evidence type="ECO:0000313" key="10">
    <source>
        <dbReference type="Proteomes" id="UP000190328"/>
    </source>
</evidence>
<name>A0A1T4LK34_9ENTE</name>
<evidence type="ECO:0000256" key="7">
    <source>
        <dbReference type="ARBA" id="ARBA00023136"/>
    </source>
</evidence>
<dbReference type="STRING" id="263852.SAMN02745116_00695"/>
<dbReference type="OrthoDB" id="2148512at2"/>
<feature type="transmembrane region" description="Helical" evidence="8">
    <location>
        <begin position="107"/>
        <end position="130"/>
    </location>
</feature>
<comment type="subcellular location">
    <subcellularLocation>
        <location evidence="1">Cell membrane</location>
        <topology evidence="1">Multi-pass membrane protein</topology>
    </subcellularLocation>
</comment>
<evidence type="ECO:0000256" key="4">
    <source>
        <dbReference type="ARBA" id="ARBA00022692"/>
    </source>
</evidence>
<evidence type="ECO:0000313" key="9">
    <source>
        <dbReference type="EMBL" id="SJZ55099.1"/>
    </source>
</evidence>
<accession>A0A1T4LK34</accession>
<dbReference type="Proteomes" id="UP000190328">
    <property type="component" value="Unassembled WGS sequence"/>
</dbReference>
<dbReference type="Pfam" id="PF04093">
    <property type="entry name" value="MreD"/>
    <property type="match status" value="1"/>
</dbReference>
<evidence type="ECO:0000256" key="6">
    <source>
        <dbReference type="ARBA" id="ARBA00022989"/>
    </source>
</evidence>
<reference evidence="9 10" key="1">
    <citation type="submission" date="2017-02" db="EMBL/GenBank/DDBJ databases">
        <authorList>
            <person name="Peterson S.W."/>
        </authorList>
    </citation>
    <scope>NUCLEOTIDE SEQUENCE [LARGE SCALE GENOMIC DNA]</scope>
    <source>
        <strain evidence="9 10">ATCC BAA-1030</strain>
    </source>
</reference>
<evidence type="ECO:0000256" key="8">
    <source>
        <dbReference type="SAM" id="Phobius"/>
    </source>
</evidence>
<keyword evidence="10" id="KW-1185">Reference proteome</keyword>
<keyword evidence="6 8" id="KW-1133">Transmembrane helix</keyword>
<feature type="transmembrane region" description="Helical" evidence="8">
    <location>
        <begin position="142"/>
        <end position="161"/>
    </location>
</feature>
<dbReference type="InterPro" id="IPR007227">
    <property type="entry name" value="Cell_shape_determining_MreD"/>
</dbReference>
<evidence type="ECO:0000256" key="3">
    <source>
        <dbReference type="ARBA" id="ARBA00022475"/>
    </source>
</evidence>
<keyword evidence="5" id="KW-0133">Cell shape</keyword>
<evidence type="ECO:0000256" key="5">
    <source>
        <dbReference type="ARBA" id="ARBA00022960"/>
    </source>
</evidence>
<dbReference type="GO" id="GO:0008360">
    <property type="term" value="P:regulation of cell shape"/>
    <property type="evidence" value="ECO:0007669"/>
    <property type="project" value="UniProtKB-KW"/>
</dbReference>
<feature type="transmembrane region" description="Helical" evidence="8">
    <location>
        <begin position="58"/>
        <end position="87"/>
    </location>
</feature>
<evidence type="ECO:0000256" key="1">
    <source>
        <dbReference type="ARBA" id="ARBA00004651"/>
    </source>
</evidence>
<gene>
    <name evidence="9" type="ORF">SAMN02745116_00695</name>
</gene>
<evidence type="ECO:0000256" key="2">
    <source>
        <dbReference type="ARBA" id="ARBA00007776"/>
    </source>
</evidence>
<dbReference type="NCBIfam" id="TIGR03426">
    <property type="entry name" value="shape_MreD"/>
    <property type="match status" value="1"/>
</dbReference>
<proteinExistence type="inferred from homology"/>
<protein>
    <submittedName>
        <fullName evidence="9">Rod shape-determining protein MreD</fullName>
    </submittedName>
</protein>
<sequence length="168" mass="19046">MNKKTMPYVAPVLFFLLLLVDGQISRLFGNVLQNRVMAISSILLIALIPATMKLSRRYLVILMLILGILMDSYYLGVLGINTLMLPLMTFYAYGSREVINTNIFTELFGLIILITVYHSALALLEALFGLAKVSVIEFIAQILGPTLILNIIFFFVLIVPFRRLFRIR</sequence>